<organism evidence="1 2">
    <name type="scientific">Halapricum salinum</name>
    <dbReference type="NCBI Taxonomy" id="1457250"/>
    <lineage>
        <taxon>Archaea</taxon>
        <taxon>Methanobacteriati</taxon>
        <taxon>Methanobacteriota</taxon>
        <taxon>Stenosarchaea group</taxon>
        <taxon>Halobacteria</taxon>
        <taxon>Halobacteriales</taxon>
        <taxon>Haloarculaceae</taxon>
        <taxon>Halapricum</taxon>
    </lineage>
</organism>
<dbReference type="OrthoDB" id="236528at2157"/>
<reference evidence="1 2" key="1">
    <citation type="journal article" date="2019" name="Nat. Commun.">
        <title>A new type of DNA phosphorothioation-based antiviral system in archaea.</title>
        <authorList>
            <person name="Xiong L."/>
            <person name="Liu S."/>
            <person name="Chen S."/>
            <person name="Xiao Y."/>
            <person name="Zhu B."/>
            <person name="Gao Y."/>
            <person name="Zhang Y."/>
            <person name="Chen B."/>
            <person name="Luo J."/>
            <person name="Deng Z."/>
            <person name="Chen X."/>
            <person name="Wang L."/>
            <person name="Chen S."/>
        </authorList>
    </citation>
    <scope>NUCLEOTIDE SEQUENCE [LARGE SCALE GENOMIC DNA]</scope>
    <source>
        <strain evidence="1 2">CBA1105</strain>
    </source>
</reference>
<protein>
    <submittedName>
        <fullName evidence="1">Uncharacterized protein</fullName>
    </submittedName>
</protein>
<name>A0A4D6HEF8_9EURY</name>
<dbReference type="EMBL" id="CP031310">
    <property type="protein sequence ID" value="QCC51432.1"/>
    <property type="molecule type" value="Genomic_DNA"/>
</dbReference>
<gene>
    <name evidence="1" type="ORF">DV733_09335</name>
</gene>
<accession>A0A4D6HEF8</accession>
<dbReference type="Proteomes" id="UP000296706">
    <property type="component" value="Chromosome"/>
</dbReference>
<keyword evidence="2" id="KW-1185">Reference proteome</keyword>
<evidence type="ECO:0000313" key="2">
    <source>
        <dbReference type="Proteomes" id="UP000296706"/>
    </source>
</evidence>
<dbReference type="RefSeq" id="WP_049994958.1">
    <property type="nucleotide sequence ID" value="NZ_CP031310.1"/>
</dbReference>
<dbReference type="AlphaFoldDB" id="A0A4D6HEF8"/>
<dbReference type="GeneID" id="39848066"/>
<evidence type="ECO:0000313" key="1">
    <source>
        <dbReference type="EMBL" id="QCC51432.1"/>
    </source>
</evidence>
<proteinExistence type="predicted"/>
<dbReference type="KEGG" id="hsn:DV733_09335"/>
<dbReference type="STRING" id="1457250.GCA_000755225_01033"/>
<sequence>MSLSSAITQLDTEFQATPLNFTVEQSLQARLQHLLRQELGETILARGGFDHDDTTNYKEKYIRRLAEPHEISSVQSEVNYGSPNANKRLDIAVLQPESTPQYSDLDYVPSAETPNLTVRFVDGTKYFPAAAITHAIEIKYIKNVDIAGSRLERDSLDEWPYLNNDLRKLAELPDTVSRHLLICTNKNPFQRGEEDVYGTTKAQRRFERVQTECDARDITLTEIHPRE</sequence>